<dbReference type="Proteomes" id="UP000309997">
    <property type="component" value="Unassembled WGS sequence"/>
</dbReference>
<name>A0ACC4CCQ4_POPAL</name>
<evidence type="ECO:0000313" key="2">
    <source>
        <dbReference type="Proteomes" id="UP000309997"/>
    </source>
</evidence>
<gene>
    <name evidence="1" type="ORF">D5086_011421</name>
</gene>
<keyword evidence="2" id="KW-1185">Reference proteome</keyword>
<proteinExistence type="predicted"/>
<accession>A0ACC4CCQ4</accession>
<sequence length="717" mass="80709">MPHTRLPLPVTHRRFRVSNLKAQPPKRYRRDSVQLNAIEQEEGEGLKGPKLVVYDEKELGSRLRYSTSEENNDSKKYGNIGEIDRGSKSSQRGGNMSIPLERTNHESREENRQIPQETVTSRSEAKLQGQSNQTTVRHDQNMRSPFRIFTDEKVMQMKDDLIRAKAYLSMAPPGSNSHLVKELRLRIKESERAVSAANKDSDLSRSALQKKRSLEVTLSKASRVFPDCSAMALKLRAMTYNAEEQVRAQKNQATYLVQLSGRTTPKGLHCLSMRLTAEYFALSPEERQLPNQQRVHDADLYHYAVFSDNVLACAVVVNSTVSSAMEPEKIVLHIVTDSLNLPTISMWFLLNPPGKATIQIQSLVDFKGLSANYNSTLKQLNSHDSRYTSALNHLRFYLPDVFPQLNKIVLFDHDVVVQKDLAGLWSLNMKGKVIGAVDTCREGEPSFRRMDKFINFSDPFVIKRFDAKACTWAFGMNLFDLQEWRRHKLTALYNKYLQLGHTRQLWKAGSLPLGWATFYNRTVILDRRWHKLGLGHEAGVGLDGVERAAVLHYDGVMKPWLDIGIGKYKSYWSKHINYDHPYLQQCNIHDTTTPSSLVRAALVHKPPVGVSCSPVLGLPAMAKKGKVSCSMEGKPSVEEKCKGMSASLMAAVCAASMSSPALALVDERMSTEGTGLPFGLSNNLLVWILLGVFALIWALYFTYTATLEEDEESGLSL</sequence>
<organism evidence="1 2">
    <name type="scientific">Populus alba</name>
    <name type="common">White poplar</name>
    <dbReference type="NCBI Taxonomy" id="43335"/>
    <lineage>
        <taxon>Eukaryota</taxon>
        <taxon>Viridiplantae</taxon>
        <taxon>Streptophyta</taxon>
        <taxon>Embryophyta</taxon>
        <taxon>Tracheophyta</taxon>
        <taxon>Spermatophyta</taxon>
        <taxon>Magnoliopsida</taxon>
        <taxon>eudicotyledons</taxon>
        <taxon>Gunneridae</taxon>
        <taxon>Pentapetalae</taxon>
        <taxon>rosids</taxon>
        <taxon>fabids</taxon>
        <taxon>Malpighiales</taxon>
        <taxon>Salicaceae</taxon>
        <taxon>Saliceae</taxon>
        <taxon>Populus</taxon>
    </lineage>
</organism>
<comment type="caution">
    <text evidence="1">The sequence shown here is derived from an EMBL/GenBank/DDBJ whole genome shotgun (WGS) entry which is preliminary data.</text>
</comment>
<protein>
    <submittedName>
        <fullName evidence="1">Uncharacterized protein</fullName>
    </submittedName>
</protein>
<reference evidence="1 2" key="1">
    <citation type="journal article" date="2024" name="Plant Biotechnol. J.">
        <title>Genome and CRISPR/Cas9 system of a widespread forest tree (Populus alba) in the world.</title>
        <authorList>
            <person name="Liu Y.J."/>
            <person name="Jiang P.F."/>
            <person name="Han X.M."/>
            <person name="Li X.Y."/>
            <person name="Wang H.M."/>
            <person name="Wang Y.J."/>
            <person name="Wang X.X."/>
            <person name="Zeng Q.Y."/>
        </authorList>
    </citation>
    <scope>NUCLEOTIDE SEQUENCE [LARGE SCALE GENOMIC DNA]</scope>
    <source>
        <strain evidence="2">cv. PAL-ZL1</strain>
    </source>
</reference>
<evidence type="ECO:0000313" key="1">
    <source>
        <dbReference type="EMBL" id="KAL3592781.1"/>
    </source>
</evidence>
<dbReference type="EMBL" id="RCHU02000005">
    <property type="protein sequence ID" value="KAL3592781.1"/>
    <property type="molecule type" value="Genomic_DNA"/>
</dbReference>